<reference evidence="2 3" key="1">
    <citation type="journal article" date="2014" name="Genome Announc.">
        <title>Draft genome sequence of the pathogenic fungus Scedosporium apiospermum.</title>
        <authorList>
            <person name="Vandeputte P."/>
            <person name="Ghamrawi S."/>
            <person name="Rechenmann M."/>
            <person name="Iltis A."/>
            <person name="Giraud S."/>
            <person name="Fleury M."/>
            <person name="Thornton C."/>
            <person name="Delhaes L."/>
            <person name="Meyer W."/>
            <person name="Papon N."/>
            <person name="Bouchara J.P."/>
        </authorList>
    </citation>
    <scope>NUCLEOTIDE SEQUENCE [LARGE SCALE GENOMIC DNA]</scope>
    <source>
        <strain evidence="2 3">IHEM 14462</strain>
    </source>
</reference>
<sequence length="74" mass="7739">MKYSAVIVALAVSFASAAPAFSNEKLHKRGGGPLCLEMCAPFAPEWPIYSGCLVACLAQGTEGEPVEAEEIVNP</sequence>
<feature type="signal peptide" evidence="1">
    <location>
        <begin position="1"/>
        <end position="17"/>
    </location>
</feature>
<gene>
    <name evidence="2" type="ORF">SAPIO_CDS6193</name>
</gene>
<dbReference type="AlphaFoldDB" id="A0A084G481"/>
<dbReference type="Proteomes" id="UP000028545">
    <property type="component" value="Unassembled WGS sequence"/>
</dbReference>
<evidence type="ECO:0000313" key="3">
    <source>
        <dbReference type="Proteomes" id="UP000028545"/>
    </source>
</evidence>
<dbReference type="HOGENOM" id="CLU_2689206_0_0_1"/>
<evidence type="ECO:0000256" key="1">
    <source>
        <dbReference type="SAM" id="SignalP"/>
    </source>
</evidence>
<dbReference type="KEGG" id="sapo:SAPIO_CDS6193"/>
<feature type="chain" id="PRO_5001775333" evidence="1">
    <location>
        <begin position="18"/>
        <end position="74"/>
    </location>
</feature>
<dbReference type="EMBL" id="JOWA01000101">
    <property type="protein sequence ID" value="KEZ42143.1"/>
    <property type="molecule type" value="Genomic_DNA"/>
</dbReference>
<dbReference type="VEuPathDB" id="FungiDB:SAPIO_CDS6193"/>
<comment type="caution">
    <text evidence="2">The sequence shown here is derived from an EMBL/GenBank/DDBJ whole genome shotgun (WGS) entry which is preliminary data.</text>
</comment>
<name>A0A084G481_PSEDA</name>
<keyword evidence="1" id="KW-0732">Signal</keyword>
<organism evidence="2 3">
    <name type="scientific">Pseudallescheria apiosperma</name>
    <name type="common">Scedosporium apiospermum</name>
    <dbReference type="NCBI Taxonomy" id="563466"/>
    <lineage>
        <taxon>Eukaryota</taxon>
        <taxon>Fungi</taxon>
        <taxon>Dikarya</taxon>
        <taxon>Ascomycota</taxon>
        <taxon>Pezizomycotina</taxon>
        <taxon>Sordariomycetes</taxon>
        <taxon>Hypocreomycetidae</taxon>
        <taxon>Microascales</taxon>
        <taxon>Microascaceae</taxon>
        <taxon>Scedosporium</taxon>
    </lineage>
</organism>
<evidence type="ECO:0000313" key="2">
    <source>
        <dbReference type="EMBL" id="KEZ42143.1"/>
    </source>
</evidence>
<accession>A0A084G481</accession>
<proteinExistence type="predicted"/>
<keyword evidence="3" id="KW-1185">Reference proteome</keyword>
<dbReference type="RefSeq" id="XP_016641942.1">
    <property type="nucleotide sequence ID" value="XM_016788361.1"/>
</dbReference>
<dbReference type="GeneID" id="27725265"/>
<protein>
    <submittedName>
        <fullName evidence="2">Uncharacterized protein</fullName>
    </submittedName>
</protein>